<evidence type="ECO:0000313" key="2">
    <source>
        <dbReference type="Proteomes" id="UP001186974"/>
    </source>
</evidence>
<organism evidence="1 2">
    <name type="scientific">Coniosporium uncinatum</name>
    <dbReference type="NCBI Taxonomy" id="93489"/>
    <lineage>
        <taxon>Eukaryota</taxon>
        <taxon>Fungi</taxon>
        <taxon>Dikarya</taxon>
        <taxon>Ascomycota</taxon>
        <taxon>Pezizomycotina</taxon>
        <taxon>Dothideomycetes</taxon>
        <taxon>Dothideomycetes incertae sedis</taxon>
        <taxon>Coniosporium</taxon>
    </lineage>
</organism>
<proteinExistence type="predicted"/>
<keyword evidence="2" id="KW-1185">Reference proteome</keyword>
<name>A0ACC3DNP1_9PEZI</name>
<feature type="non-terminal residue" evidence="1">
    <location>
        <position position="173"/>
    </location>
</feature>
<gene>
    <name evidence="1" type="ORF">LTS18_008110</name>
</gene>
<accession>A0ACC3DNP1</accession>
<comment type="caution">
    <text evidence="1">The sequence shown here is derived from an EMBL/GenBank/DDBJ whole genome shotgun (WGS) entry which is preliminary data.</text>
</comment>
<evidence type="ECO:0000313" key="1">
    <source>
        <dbReference type="EMBL" id="KAK3078226.1"/>
    </source>
</evidence>
<protein>
    <submittedName>
        <fullName evidence="1">Uncharacterized protein</fullName>
    </submittedName>
</protein>
<dbReference type="EMBL" id="JAWDJW010002084">
    <property type="protein sequence ID" value="KAK3078226.1"/>
    <property type="molecule type" value="Genomic_DNA"/>
</dbReference>
<sequence length="173" mass="20554">MALTAPFRVGGKQVFLPNFEIILMRTPKLSPYQAKFEVPLDFNKLDLRDYLWSAYNVHALTVRSFIQQSKVRQDKASSTRPIARRWHRPRSRKFMTIEMERPFIWPEEPENFDLWDKETYQAANSDREEGEGSHAPDAIFRRPRDSRSIAAQAKALLEGKERWRDEWEEEKEV</sequence>
<dbReference type="Proteomes" id="UP001186974">
    <property type="component" value="Unassembled WGS sequence"/>
</dbReference>
<reference evidence="1" key="1">
    <citation type="submission" date="2024-09" db="EMBL/GenBank/DDBJ databases">
        <title>Black Yeasts Isolated from many extreme environments.</title>
        <authorList>
            <person name="Coleine C."/>
            <person name="Stajich J.E."/>
            <person name="Selbmann L."/>
        </authorList>
    </citation>
    <scope>NUCLEOTIDE SEQUENCE</scope>
    <source>
        <strain evidence="1">CCFEE 5737</strain>
    </source>
</reference>